<dbReference type="RefSeq" id="WP_082636459.1">
    <property type="nucleotide sequence ID" value="NZ_CAAAJA010000004.1"/>
</dbReference>
<gene>
    <name evidence="2" type="ORF">Lisr_0225</name>
</gene>
<accession>A0A0W0WNE5</accession>
<dbReference type="STRING" id="454.Lisr_0225"/>
<dbReference type="EMBL" id="LNYH01000006">
    <property type="protein sequence ID" value="KTD33857.1"/>
    <property type="molecule type" value="Genomic_DNA"/>
</dbReference>
<evidence type="ECO:0000259" key="1">
    <source>
        <dbReference type="Pfam" id="PF02470"/>
    </source>
</evidence>
<organism evidence="2 3">
    <name type="scientific">Legionella israelensis</name>
    <dbReference type="NCBI Taxonomy" id="454"/>
    <lineage>
        <taxon>Bacteria</taxon>
        <taxon>Pseudomonadati</taxon>
        <taxon>Pseudomonadota</taxon>
        <taxon>Gammaproteobacteria</taxon>
        <taxon>Legionellales</taxon>
        <taxon>Legionellaceae</taxon>
        <taxon>Legionella</taxon>
    </lineage>
</organism>
<sequence length="308" mass="33473">MESKANYTLVGLIVLILTAALLATALWLSVGFDKKKYNTYVVCLQEAASGLSEDSEVSYNGVKVGYVKKIDLDRTDPQQVVLLLAIEEGTPITTSTYATLISKGITGVTYVGLSADDSDLTPLKRQPGQPYPIIPSKPSLFTQLDKVLKNVSENINKVSIEIQRVFDRENAESMKKTLTHVEKFSNILAQNSENIDQIISRTDVVMKNMANISNDLPELVKNLKVAIHQINGMASDVSEAGKSVSSTMKAGKLTIDQISQSTVPSAVSLLRRLDNIAANLEIVSVQMRQNPAIILRGTTTPKPGPGEK</sequence>
<evidence type="ECO:0000313" key="3">
    <source>
        <dbReference type="Proteomes" id="UP000054761"/>
    </source>
</evidence>
<protein>
    <submittedName>
        <fullName evidence="2">ABC transport system periplasmic substrate binding protein</fullName>
    </submittedName>
</protein>
<reference evidence="2 3" key="1">
    <citation type="submission" date="2015-11" db="EMBL/GenBank/DDBJ databases">
        <title>Genomic analysis of 38 Legionella species identifies large and diverse effector repertoires.</title>
        <authorList>
            <person name="Burstein D."/>
            <person name="Amaro F."/>
            <person name="Zusman T."/>
            <person name="Lifshitz Z."/>
            <person name="Cohen O."/>
            <person name="Gilbert J.A."/>
            <person name="Pupko T."/>
            <person name="Shuman H.A."/>
            <person name="Segal G."/>
        </authorList>
    </citation>
    <scope>NUCLEOTIDE SEQUENCE [LARGE SCALE GENOMIC DNA]</scope>
    <source>
        <strain evidence="2 3">Bercovier 4</strain>
    </source>
</reference>
<dbReference type="AlphaFoldDB" id="A0A0W0WNE5"/>
<name>A0A0W0WNE5_9GAMM</name>
<dbReference type="PATRIC" id="fig|454.4.peg.235"/>
<dbReference type="InterPro" id="IPR003399">
    <property type="entry name" value="Mce/MlaD"/>
</dbReference>
<keyword evidence="3" id="KW-1185">Reference proteome</keyword>
<comment type="caution">
    <text evidence="2">The sequence shown here is derived from an EMBL/GenBank/DDBJ whole genome shotgun (WGS) entry which is preliminary data.</text>
</comment>
<dbReference type="PANTHER" id="PTHR36698:SF2">
    <property type="entry name" value="MCE_MLAD DOMAIN-CONTAINING PROTEIN"/>
    <property type="match status" value="1"/>
</dbReference>
<dbReference type="Proteomes" id="UP000054761">
    <property type="component" value="Unassembled WGS sequence"/>
</dbReference>
<evidence type="ECO:0000313" key="2">
    <source>
        <dbReference type="EMBL" id="KTD33857.1"/>
    </source>
</evidence>
<dbReference type="PANTHER" id="PTHR36698">
    <property type="entry name" value="BLL5892 PROTEIN"/>
    <property type="match status" value="1"/>
</dbReference>
<proteinExistence type="predicted"/>
<dbReference type="Pfam" id="PF02470">
    <property type="entry name" value="MlaD"/>
    <property type="match status" value="1"/>
</dbReference>
<feature type="domain" description="Mce/MlaD" evidence="1">
    <location>
        <begin position="38"/>
        <end position="114"/>
    </location>
</feature>
<dbReference type="OrthoDB" id="9806984at2"/>